<evidence type="ECO:0000313" key="12">
    <source>
        <dbReference type="Proteomes" id="UP000663865"/>
    </source>
</evidence>
<dbReference type="InterPro" id="IPR036291">
    <property type="entry name" value="NAD(P)-bd_dom_sf"/>
</dbReference>
<dbReference type="Pfam" id="PF00044">
    <property type="entry name" value="Gp_dh_N"/>
    <property type="match status" value="1"/>
</dbReference>
<dbReference type="GO" id="GO:0006096">
    <property type="term" value="P:glycolytic process"/>
    <property type="evidence" value="ECO:0007669"/>
    <property type="project" value="UniProtKB-UniPathway"/>
</dbReference>
<sequence length="605" mass="68436">MSEENRIKYVKVPMGRSRTSKTNIRSDGFATCLFFFLRFVYEEQENCYLHHYSHSIEESNMVYTELLETFLTMMLENLKRRLRLSTILPESGKPPILHDFKLIIGGGDANEALSIKYAFSFLNSTDENNFLEYFQNKEIAYLYTQLMNRTVIIKIHFSLSIRRRISSCILFIEKATGIAVDFPSLWIKYCCLSKEVAIGIYWSSPSARFDMANMIINLNLDSPTQYCWKQEEAKVKKLLQAANNKEKIKLFQTLSFIDQDPLYSYPYHPINLKIGINGFGRVGRTVLLHALQQGNHVVGINDPFISVDYMAYMFEYDSTHGSFKGRVSVKDGKLFVNGIEIDVFRKKDPSQVPWGQLGAVYVVESSGVFTTIDQCQAHLNAGTKKVIIAAPSNDAPMFVMGVNEEKYTGQETVVSNASCTTNCLAPLVKVVHETFGIIEGLVTKIHSYTDIQKTFDGQLNEVRRYGHGAAQNIIPSSTSAPKTVEKLIPDLNGKLTGIAFRVPTPNVSMIDLTVRLSKEVKYKEICDAIEKAAIGPLKGILAFIDDNNVSTDFIGNTHSSNFDAHASILLKSNFVKLVSWYDNVYGYSHRIVDLIRYMAKKDHEQ</sequence>
<comment type="subunit">
    <text evidence="3">Homotetramer.</text>
</comment>
<dbReference type="AlphaFoldDB" id="A0A819C2Z1"/>
<protein>
    <recommendedName>
        <fullName evidence="4">glyceraldehyde-3-phosphate dehydrogenase (phosphorylating)</fullName>
        <ecNumber evidence="4">1.2.1.12</ecNumber>
    </recommendedName>
</protein>
<dbReference type="GO" id="GO:0050661">
    <property type="term" value="F:NADP binding"/>
    <property type="evidence" value="ECO:0007669"/>
    <property type="project" value="InterPro"/>
</dbReference>
<gene>
    <name evidence="11" type="ORF">KIK155_LOCUS33065</name>
</gene>
<dbReference type="UniPathway" id="UPA00109">
    <property type="reaction ID" value="UER00184"/>
</dbReference>
<comment type="catalytic activity">
    <reaction evidence="8">
        <text>D-glyceraldehyde 3-phosphate + phosphate + NAD(+) = (2R)-3-phospho-glyceroyl phosphate + NADH + H(+)</text>
        <dbReference type="Rhea" id="RHEA:10300"/>
        <dbReference type="ChEBI" id="CHEBI:15378"/>
        <dbReference type="ChEBI" id="CHEBI:43474"/>
        <dbReference type="ChEBI" id="CHEBI:57540"/>
        <dbReference type="ChEBI" id="CHEBI:57604"/>
        <dbReference type="ChEBI" id="CHEBI:57945"/>
        <dbReference type="ChEBI" id="CHEBI:59776"/>
        <dbReference type="EC" id="1.2.1.12"/>
    </reaction>
</comment>
<dbReference type="InterPro" id="IPR020829">
    <property type="entry name" value="GlycerAld_3-P_DH_cat"/>
</dbReference>
<dbReference type="PROSITE" id="PS00071">
    <property type="entry name" value="GAPDH"/>
    <property type="match status" value="1"/>
</dbReference>
<dbReference type="Proteomes" id="UP000663865">
    <property type="component" value="Unassembled WGS sequence"/>
</dbReference>
<dbReference type="NCBIfam" id="TIGR01534">
    <property type="entry name" value="GAPDH-I"/>
    <property type="match status" value="1"/>
</dbReference>
<dbReference type="PANTHER" id="PTHR10836:SF76">
    <property type="entry name" value="GLYCERALDEHYDE-3-PHOSPHATE DEHYDROGENASE-RELATED"/>
    <property type="match status" value="1"/>
</dbReference>
<feature type="domain" description="Glyceraldehyde 3-phosphate dehydrogenase NAD(P) binding" evidence="10">
    <location>
        <begin position="272"/>
        <end position="419"/>
    </location>
</feature>
<evidence type="ECO:0000256" key="4">
    <source>
        <dbReference type="ARBA" id="ARBA00013119"/>
    </source>
</evidence>
<organism evidence="11 12">
    <name type="scientific">Rotaria socialis</name>
    <dbReference type="NCBI Taxonomy" id="392032"/>
    <lineage>
        <taxon>Eukaryota</taxon>
        <taxon>Metazoa</taxon>
        <taxon>Spiralia</taxon>
        <taxon>Gnathifera</taxon>
        <taxon>Rotifera</taxon>
        <taxon>Eurotatoria</taxon>
        <taxon>Bdelloidea</taxon>
        <taxon>Philodinida</taxon>
        <taxon>Philodinidae</taxon>
        <taxon>Rotaria</taxon>
    </lineage>
</organism>
<dbReference type="EMBL" id="CAJNYV010006236">
    <property type="protein sequence ID" value="CAF3812257.1"/>
    <property type="molecule type" value="Genomic_DNA"/>
</dbReference>
<reference evidence="11" key="1">
    <citation type="submission" date="2021-02" db="EMBL/GenBank/DDBJ databases">
        <authorList>
            <person name="Nowell W R."/>
        </authorList>
    </citation>
    <scope>NUCLEOTIDE SEQUENCE</scope>
</reference>
<dbReference type="InterPro" id="IPR020830">
    <property type="entry name" value="GlycerAld_3-P_DH_AS"/>
</dbReference>
<evidence type="ECO:0000256" key="5">
    <source>
        <dbReference type="ARBA" id="ARBA00023002"/>
    </source>
</evidence>
<evidence type="ECO:0000256" key="9">
    <source>
        <dbReference type="RuleBase" id="RU000397"/>
    </source>
</evidence>
<dbReference type="Gene3D" id="3.40.50.720">
    <property type="entry name" value="NAD(P)-binding Rossmann-like Domain"/>
    <property type="match status" value="1"/>
</dbReference>
<evidence type="ECO:0000313" key="11">
    <source>
        <dbReference type="EMBL" id="CAF3812257.1"/>
    </source>
</evidence>
<evidence type="ECO:0000256" key="7">
    <source>
        <dbReference type="ARBA" id="ARBA00023152"/>
    </source>
</evidence>
<evidence type="ECO:0000256" key="1">
    <source>
        <dbReference type="ARBA" id="ARBA00004869"/>
    </source>
</evidence>
<comment type="caution">
    <text evidence="11">The sequence shown here is derived from an EMBL/GenBank/DDBJ whole genome shotgun (WGS) entry which is preliminary data.</text>
</comment>
<accession>A0A819C2Z1</accession>
<dbReference type="InterPro" id="IPR020828">
    <property type="entry name" value="GlycerAld_3-P_DH_NAD(P)-bd"/>
</dbReference>
<dbReference type="FunFam" id="3.40.50.720:FF:000266">
    <property type="entry name" value="Glyceraldehyde-3-phosphate dehydrogenase"/>
    <property type="match status" value="1"/>
</dbReference>
<evidence type="ECO:0000256" key="2">
    <source>
        <dbReference type="ARBA" id="ARBA00007406"/>
    </source>
</evidence>
<dbReference type="GO" id="GO:0006006">
    <property type="term" value="P:glucose metabolic process"/>
    <property type="evidence" value="ECO:0007669"/>
    <property type="project" value="InterPro"/>
</dbReference>
<dbReference type="CDD" id="cd05214">
    <property type="entry name" value="GAPDH_I_N"/>
    <property type="match status" value="1"/>
</dbReference>
<dbReference type="Gene3D" id="3.30.360.10">
    <property type="entry name" value="Dihydrodipicolinate Reductase, domain 2"/>
    <property type="match status" value="1"/>
</dbReference>
<proteinExistence type="inferred from homology"/>
<dbReference type="CDD" id="cd18126">
    <property type="entry name" value="GAPDH_I_C"/>
    <property type="match status" value="1"/>
</dbReference>
<comment type="pathway">
    <text evidence="1">Carbohydrate degradation; glycolysis; pyruvate from D-glyceraldehyde 3-phosphate: step 1/5.</text>
</comment>
<dbReference type="SUPFAM" id="SSF55347">
    <property type="entry name" value="Glyceraldehyde-3-phosphate dehydrogenase-like, C-terminal domain"/>
    <property type="match status" value="1"/>
</dbReference>
<dbReference type="PANTHER" id="PTHR10836">
    <property type="entry name" value="GLYCERALDEHYDE 3-PHOSPHATE DEHYDROGENASE"/>
    <property type="match status" value="1"/>
</dbReference>
<keyword evidence="6" id="KW-0520">NAD</keyword>
<name>A0A819C2Z1_9BILA</name>
<keyword evidence="5" id="KW-0560">Oxidoreductase</keyword>
<dbReference type="SMART" id="SM00846">
    <property type="entry name" value="Gp_dh_N"/>
    <property type="match status" value="1"/>
</dbReference>
<dbReference type="GO" id="GO:0005829">
    <property type="term" value="C:cytosol"/>
    <property type="evidence" value="ECO:0007669"/>
    <property type="project" value="TreeGrafter"/>
</dbReference>
<dbReference type="GO" id="GO:0004365">
    <property type="term" value="F:glyceraldehyde-3-phosphate dehydrogenase (NAD+) (phosphorylating) activity"/>
    <property type="evidence" value="ECO:0007669"/>
    <property type="project" value="UniProtKB-EC"/>
</dbReference>
<evidence type="ECO:0000256" key="8">
    <source>
        <dbReference type="ARBA" id="ARBA00047698"/>
    </source>
</evidence>
<dbReference type="GO" id="GO:0051287">
    <property type="term" value="F:NAD binding"/>
    <property type="evidence" value="ECO:0007669"/>
    <property type="project" value="InterPro"/>
</dbReference>
<evidence type="ECO:0000259" key="10">
    <source>
        <dbReference type="SMART" id="SM00846"/>
    </source>
</evidence>
<dbReference type="PRINTS" id="PR00078">
    <property type="entry name" value="G3PDHDRGNASE"/>
</dbReference>
<dbReference type="InterPro" id="IPR020831">
    <property type="entry name" value="GlycerAld/Erythrose_P_DH"/>
</dbReference>
<keyword evidence="7" id="KW-0324">Glycolysis</keyword>
<dbReference type="FunFam" id="3.30.360.10:FF:000001">
    <property type="entry name" value="Glyceraldehyde-3-phosphate dehydrogenase"/>
    <property type="match status" value="1"/>
</dbReference>
<dbReference type="Pfam" id="PF02800">
    <property type="entry name" value="Gp_dh_C"/>
    <property type="match status" value="1"/>
</dbReference>
<dbReference type="GO" id="GO:0019682">
    <property type="term" value="P:glyceraldehyde-3-phosphate metabolic process"/>
    <property type="evidence" value="ECO:0007669"/>
    <property type="project" value="UniProtKB-ARBA"/>
</dbReference>
<evidence type="ECO:0000256" key="3">
    <source>
        <dbReference type="ARBA" id="ARBA00011881"/>
    </source>
</evidence>
<evidence type="ECO:0000256" key="6">
    <source>
        <dbReference type="ARBA" id="ARBA00023027"/>
    </source>
</evidence>
<dbReference type="SUPFAM" id="SSF51735">
    <property type="entry name" value="NAD(P)-binding Rossmann-fold domains"/>
    <property type="match status" value="1"/>
</dbReference>
<comment type="similarity">
    <text evidence="2 9">Belongs to the glyceraldehyde-3-phosphate dehydrogenase family.</text>
</comment>
<dbReference type="EC" id="1.2.1.12" evidence="4"/>
<dbReference type="InterPro" id="IPR006424">
    <property type="entry name" value="Glyceraldehyde-3-P_DH_1"/>
</dbReference>